<comment type="caution">
    <text evidence="1">The sequence shown here is derived from an EMBL/GenBank/DDBJ whole genome shotgun (WGS) entry which is preliminary data.</text>
</comment>
<reference evidence="1 2" key="1">
    <citation type="submission" date="2024-01" db="EMBL/GenBank/DDBJ databases">
        <authorList>
            <person name="Waweru B."/>
        </authorList>
    </citation>
    <scope>NUCLEOTIDE SEQUENCE [LARGE SCALE GENOMIC DNA]</scope>
</reference>
<name>A0AAV1RF27_9ROSI</name>
<sequence length="90" mass="10733">MLMLAHGLRQVPNGWWFGRYMEENGKVHGRKRKKGLRFRQQNVDSDIGIDCMVEGAYDQKRKRKSPVKDIDWEDFIMETPLLHQVEEEET</sequence>
<protein>
    <submittedName>
        <fullName evidence="1">Uncharacterized protein</fullName>
    </submittedName>
</protein>
<accession>A0AAV1RF27</accession>
<dbReference type="EMBL" id="CAWUPB010000956">
    <property type="protein sequence ID" value="CAK7334796.1"/>
    <property type="molecule type" value="Genomic_DNA"/>
</dbReference>
<evidence type="ECO:0000313" key="1">
    <source>
        <dbReference type="EMBL" id="CAK7334796.1"/>
    </source>
</evidence>
<proteinExistence type="predicted"/>
<gene>
    <name evidence="1" type="ORF">DCAF_LOCUS10079</name>
</gene>
<keyword evidence="2" id="KW-1185">Reference proteome</keyword>
<evidence type="ECO:0000313" key="2">
    <source>
        <dbReference type="Proteomes" id="UP001314170"/>
    </source>
</evidence>
<organism evidence="1 2">
    <name type="scientific">Dovyalis caffra</name>
    <dbReference type="NCBI Taxonomy" id="77055"/>
    <lineage>
        <taxon>Eukaryota</taxon>
        <taxon>Viridiplantae</taxon>
        <taxon>Streptophyta</taxon>
        <taxon>Embryophyta</taxon>
        <taxon>Tracheophyta</taxon>
        <taxon>Spermatophyta</taxon>
        <taxon>Magnoliopsida</taxon>
        <taxon>eudicotyledons</taxon>
        <taxon>Gunneridae</taxon>
        <taxon>Pentapetalae</taxon>
        <taxon>rosids</taxon>
        <taxon>fabids</taxon>
        <taxon>Malpighiales</taxon>
        <taxon>Salicaceae</taxon>
        <taxon>Flacourtieae</taxon>
        <taxon>Dovyalis</taxon>
    </lineage>
</organism>
<dbReference type="Proteomes" id="UP001314170">
    <property type="component" value="Unassembled WGS sequence"/>
</dbReference>
<dbReference type="AlphaFoldDB" id="A0AAV1RF27"/>